<reference evidence="1" key="1">
    <citation type="journal article" date="2020" name="Cell">
        <title>Large-Scale Comparative Analyses of Tick Genomes Elucidate Their Genetic Diversity and Vector Capacities.</title>
        <authorList>
            <consortium name="Tick Genome and Microbiome Consortium (TIGMIC)"/>
            <person name="Jia N."/>
            <person name="Wang J."/>
            <person name="Shi W."/>
            <person name="Du L."/>
            <person name="Sun Y."/>
            <person name="Zhan W."/>
            <person name="Jiang J.F."/>
            <person name="Wang Q."/>
            <person name="Zhang B."/>
            <person name="Ji P."/>
            <person name="Bell-Sakyi L."/>
            <person name="Cui X.M."/>
            <person name="Yuan T.T."/>
            <person name="Jiang B.G."/>
            <person name="Yang W.F."/>
            <person name="Lam T.T."/>
            <person name="Chang Q.C."/>
            <person name="Ding S.J."/>
            <person name="Wang X.J."/>
            <person name="Zhu J.G."/>
            <person name="Ruan X.D."/>
            <person name="Zhao L."/>
            <person name="Wei J.T."/>
            <person name="Ye R.Z."/>
            <person name="Que T.C."/>
            <person name="Du C.H."/>
            <person name="Zhou Y.H."/>
            <person name="Cheng J.X."/>
            <person name="Dai P.F."/>
            <person name="Guo W.B."/>
            <person name="Han X.H."/>
            <person name="Huang E.J."/>
            <person name="Li L.F."/>
            <person name="Wei W."/>
            <person name="Gao Y.C."/>
            <person name="Liu J.Z."/>
            <person name="Shao H.Z."/>
            <person name="Wang X."/>
            <person name="Wang C.C."/>
            <person name="Yang T.C."/>
            <person name="Huo Q.B."/>
            <person name="Li W."/>
            <person name="Chen H.Y."/>
            <person name="Chen S.E."/>
            <person name="Zhou L.G."/>
            <person name="Ni X.B."/>
            <person name="Tian J.H."/>
            <person name="Sheng Y."/>
            <person name="Liu T."/>
            <person name="Pan Y.S."/>
            <person name="Xia L.Y."/>
            <person name="Li J."/>
            <person name="Zhao F."/>
            <person name="Cao W.C."/>
        </authorList>
    </citation>
    <scope>NUCLEOTIDE SEQUENCE</scope>
    <source>
        <strain evidence="1">Rmic-2018</strain>
    </source>
</reference>
<accession>A0A9J6EAW8</accession>
<evidence type="ECO:0000313" key="2">
    <source>
        <dbReference type="Proteomes" id="UP000821866"/>
    </source>
</evidence>
<reference evidence="1" key="2">
    <citation type="submission" date="2021-09" db="EMBL/GenBank/DDBJ databases">
        <authorList>
            <person name="Jia N."/>
            <person name="Wang J."/>
            <person name="Shi W."/>
            <person name="Du L."/>
            <person name="Sun Y."/>
            <person name="Zhan W."/>
            <person name="Jiang J."/>
            <person name="Wang Q."/>
            <person name="Zhang B."/>
            <person name="Ji P."/>
            <person name="Sakyi L.B."/>
            <person name="Cui X."/>
            <person name="Yuan T."/>
            <person name="Jiang B."/>
            <person name="Yang W."/>
            <person name="Lam T.T.-Y."/>
            <person name="Chang Q."/>
            <person name="Ding S."/>
            <person name="Wang X."/>
            <person name="Zhu J."/>
            <person name="Ruan X."/>
            <person name="Zhao L."/>
            <person name="Wei J."/>
            <person name="Que T."/>
            <person name="Du C."/>
            <person name="Cheng J."/>
            <person name="Dai P."/>
            <person name="Han X."/>
            <person name="Huang E."/>
            <person name="Gao Y."/>
            <person name="Liu J."/>
            <person name="Shao H."/>
            <person name="Ye R."/>
            <person name="Li L."/>
            <person name="Wei W."/>
            <person name="Wang X."/>
            <person name="Wang C."/>
            <person name="Huo Q."/>
            <person name="Li W."/>
            <person name="Guo W."/>
            <person name="Chen H."/>
            <person name="Chen S."/>
            <person name="Zhou L."/>
            <person name="Zhou L."/>
            <person name="Ni X."/>
            <person name="Tian J."/>
            <person name="Zhou Y."/>
            <person name="Sheng Y."/>
            <person name="Liu T."/>
            <person name="Pan Y."/>
            <person name="Xia L."/>
            <person name="Li J."/>
            <person name="Zhao F."/>
            <person name="Cao W."/>
        </authorList>
    </citation>
    <scope>NUCLEOTIDE SEQUENCE</scope>
    <source>
        <strain evidence="1">Rmic-2018</strain>
        <tissue evidence="1">Larvae</tissue>
    </source>
</reference>
<dbReference type="EMBL" id="JABSTU010000005">
    <property type="protein sequence ID" value="KAH8031205.1"/>
    <property type="molecule type" value="Genomic_DNA"/>
</dbReference>
<protein>
    <submittedName>
        <fullName evidence="1">Uncharacterized protein</fullName>
    </submittedName>
</protein>
<evidence type="ECO:0000313" key="1">
    <source>
        <dbReference type="EMBL" id="KAH8031205.1"/>
    </source>
</evidence>
<comment type="caution">
    <text evidence="1">The sequence shown here is derived from an EMBL/GenBank/DDBJ whole genome shotgun (WGS) entry which is preliminary data.</text>
</comment>
<proteinExistence type="predicted"/>
<organism evidence="1 2">
    <name type="scientific">Rhipicephalus microplus</name>
    <name type="common">Cattle tick</name>
    <name type="synonym">Boophilus microplus</name>
    <dbReference type="NCBI Taxonomy" id="6941"/>
    <lineage>
        <taxon>Eukaryota</taxon>
        <taxon>Metazoa</taxon>
        <taxon>Ecdysozoa</taxon>
        <taxon>Arthropoda</taxon>
        <taxon>Chelicerata</taxon>
        <taxon>Arachnida</taxon>
        <taxon>Acari</taxon>
        <taxon>Parasitiformes</taxon>
        <taxon>Ixodida</taxon>
        <taxon>Ixodoidea</taxon>
        <taxon>Ixodidae</taxon>
        <taxon>Rhipicephalinae</taxon>
        <taxon>Rhipicephalus</taxon>
        <taxon>Boophilus</taxon>
    </lineage>
</organism>
<name>A0A9J6EAW8_RHIMP</name>
<dbReference type="AlphaFoldDB" id="A0A9J6EAW8"/>
<dbReference type="Proteomes" id="UP000821866">
    <property type="component" value="Chromosome 3"/>
</dbReference>
<keyword evidence="2" id="KW-1185">Reference proteome</keyword>
<gene>
    <name evidence="1" type="ORF">HPB51_014041</name>
</gene>
<sequence length="136" mass="15777">MKDYAAHTYDAKLVSVNPTVEFMNNVSRWFALMDISNCQQYIYGNHSDTRQFDDSEDSRLHWLEHAFSEYIEELNMANAPMSFLTKGTHNALVFTTVANVQIIRFLLDGRLKFVLTRKFSSDPIVSLFEKLRRSAS</sequence>